<evidence type="ECO:0000256" key="2">
    <source>
        <dbReference type="ARBA" id="ARBA00022679"/>
    </source>
</evidence>
<dbReference type="OrthoDB" id="9801219at2"/>
<evidence type="ECO:0000256" key="3">
    <source>
        <dbReference type="ARBA" id="ARBA00022741"/>
    </source>
</evidence>
<keyword evidence="9" id="KW-1185">Reference proteome</keyword>
<evidence type="ECO:0000256" key="4">
    <source>
        <dbReference type="ARBA" id="ARBA00022777"/>
    </source>
</evidence>
<dbReference type="Proteomes" id="UP000218598">
    <property type="component" value="Unassembled WGS sequence"/>
</dbReference>
<evidence type="ECO:0000313" key="9">
    <source>
        <dbReference type="Proteomes" id="UP000218598"/>
    </source>
</evidence>
<dbReference type="AlphaFoldDB" id="A0A2A3YN92"/>
<reference evidence="8 9" key="1">
    <citation type="journal article" date="2017" name="Elife">
        <title>Extensive horizontal gene transfer in cheese-associated bacteria.</title>
        <authorList>
            <person name="Bonham K.S."/>
            <person name="Wolfe B.E."/>
            <person name="Dutton R.J."/>
        </authorList>
    </citation>
    <scope>NUCLEOTIDE SEQUENCE [LARGE SCALE GENOMIC DNA]</scope>
    <source>
        <strain evidence="8 9">341_9</strain>
    </source>
</reference>
<gene>
    <name evidence="8" type="ORF">CIK66_03030</name>
</gene>
<feature type="domain" description="Carbohydrate kinase PfkB" evidence="7">
    <location>
        <begin position="24"/>
        <end position="306"/>
    </location>
</feature>
<organism evidence="8 9">
    <name type="scientific">Brachybacterium alimentarium</name>
    <dbReference type="NCBI Taxonomy" id="47845"/>
    <lineage>
        <taxon>Bacteria</taxon>
        <taxon>Bacillati</taxon>
        <taxon>Actinomycetota</taxon>
        <taxon>Actinomycetes</taxon>
        <taxon>Micrococcales</taxon>
        <taxon>Dermabacteraceae</taxon>
        <taxon>Brachybacterium</taxon>
    </lineage>
</organism>
<protein>
    <recommendedName>
        <fullName evidence="7">Carbohydrate kinase PfkB domain-containing protein</fullName>
    </recommendedName>
</protein>
<dbReference type="InterPro" id="IPR029056">
    <property type="entry name" value="Ribokinase-like"/>
</dbReference>
<proteinExistence type="inferred from homology"/>
<dbReference type="Gene3D" id="3.40.1190.20">
    <property type="match status" value="1"/>
</dbReference>
<comment type="caution">
    <text evidence="8">The sequence shown here is derived from an EMBL/GenBank/DDBJ whole genome shotgun (WGS) entry which is preliminary data.</text>
</comment>
<dbReference type="GO" id="GO:0008443">
    <property type="term" value="F:phosphofructokinase activity"/>
    <property type="evidence" value="ECO:0007669"/>
    <property type="project" value="TreeGrafter"/>
</dbReference>
<dbReference type="InterPro" id="IPR017583">
    <property type="entry name" value="Tagatose/fructose_Pkinase"/>
</dbReference>
<dbReference type="Pfam" id="PF00294">
    <property type="entry name" value="PfkB"/>
    <property type="match status" value="1"/>
</dbReference>
<dbReference type="GO" id="GO:0005524">
    <property type="term" value="F:ATP binding"/>
    <property type="evidence" value="ECO:0007669"/>
    <property type="project" value="UniProtKB-KW"/>
</dbReference>
<dbReference type="EMBL" id="NRGR01000005">
    <property type="protein sequence ID" value="PCC40754.1"/>
    <property type="molecule type" value="Genomic_DNA"/>
</dbReference>
<keyword evidence="5" id="KW-0067">ATP-binding</keyword>
<evidence type="ECO:0000256" key="5">
    <source>
        <dbReference type="ARBA" id="ARBA00022840"/>
    </source>
</evidence>
<name>A0A2A3YN92_9MICO</name>
<evidence type="ECO:0000256" key="6">
    <source>
        <dbReference type="PIRNR" id="PIRNR000535"/>
    </source>
</evidence>
<dbReference type="PIRSF" id="PIRSF000535">
    <property type="entry name" value="1PFK/6PFK/LacC"/>
    <property type="match status" value="1"/>
</dbReference>
<accession>A0A2A3YN92</accession>
<dbReference type="InterPro" id="IPR002173">
    <property type="entry name" value="Carboh/pur_kinase_PfkB_CS"/>
</dbReference>
<evidence type="ECO:0000313" key="8">
    <source>
        <dbReference type="EMBL" id="PCC40754.1"/>
    </source>
</evidence>
<dbReference type="InterPro" id="IPR011611">
    <property type="entry name" value="PfkB_dom"/>
</dbReference>
<dbReference type="GO" id="GO:0005829">
    <property type="term" value="C:cytosol"/>
    <property type="evidence" value="ECO:0007669"/>
    <property type="project" value="TreeGrafter"/>
</dbReference>
<dbReference type="SUPFAM" id="SSF53613">
    <property type="entry name" value="Ribokinase-like"/>
    <property type="match status" value="1"/>
</dbReference>
<keyword evidence="2 6" id="KW-0808">Transferase</keyword>
<dbReference type="PANTHER" id="PTHR46566">
    <property type="entry name" value="1-PHOSPHOFRUCTOKINASE-RELATED"/>
    <property type="match status" value="1"/>
</dbReference>
<comment type="similarity">
    <text evidence="1">Belongs to the carbohydrate kinase PfkB family.</text>
</comment>
<dbReference type="RefSeq" id="WP_096196498.1">
    <property type="nucleotide sequence ID" value="NZ_JBQQNQ010000015.1"/>
</dbReference>
<evidence type="ECO:0000259" key="7">
    <source>
        <dbReference type="Pfam" id="PF00294"/>
    </source>
</evidence>
<sequence length="330" mass="33292">MILALTPNPALDLTYEVDTIAVFAEHRVRRVHAAPGGKGVNVARVLAQLGRRALCAGPLGGATGEEIRDLLVAADGVRQAWTPISGSSRRTVTVVAPDGATGFHEPGPALSPAECSQLKEDLRAQLSSDIGPQSSDTSPQPSDDARRIAAVTLSGSLPPGLDGDQLAGLVQACREHERPVLVDTSGPALLDAARAGADVLKPNLGEALAATGEDTPLAAARALLDLGAGTVVCSLGADGMLGVHRTPAGDAAWQAAPAEAISGNPTGAGDSVVAVLAARLLMDADPLPDVLRHAVAVSASAVTCPVAGQIDVGLAARLLPTVSIEEIPCP</sequence>
<dbReference type="PROSITE" id="PS00583">
    <property type="entry name" value="PFKB_KINASES_1"/>
    <property type="match status" value="1"/>
</dbReference>
<dbReference type="PANTHER" id="PTHR46566:SF5">
    <property type="entry name" value="1-PHOSPHOFRUCTOKINASE"/>
    <property type="match status" value="1"/>
</dbReference>
<keyword evidence="4" id="KW-0418">Kinase</keyword>
<evidence type="ECO:0000256" key="1">
    <source>
        <dbReference type="ARBA" id="ARBA00010688"/>
    </source>
</evidence>
<keyword evidence="3" id="KW-0547">Nucleotide-binding</keyword>